<evidence type="ECO:0000313" key="1">
    <source>
        <dbReference type="EMBL" id="KYO40171.1"/>
    </source>
</evidence>
<sequence length="149" mass="16213">MQTFCTVQADKISKNRVRTPYVAKKISATDQAKQFPAVTLHADSDKLSSSSCNVTLDLVIASHVQSTKAALAEFDFISIVADEATSSQDNYMLHILFVAVHPAVCQSQCCQCTECLVIKLKTKGAPAPEKLTIHKRKILKTGSTGKSRD</sequence>
<organism evidence="1 2">
    <name type="scientific">Alligator mississippiensis</name>
    <name type="common">American alligator</name>
    <dbReference type="NCBI Taxonomy" id="8496"/>
    <lineage>
        <taxon>Eukaryota</taxon>
        <taxon>Metazoa</taxon>
        <taxon>Chordata</taxon>
        <taxon>Craniata</taxon>
        <taxon>Vertebrata</taxon>
        <taxon>Euteleostomi</taxon>
        <taxon>Archelosauria</taxon>
        <taxon>Archosauria</taxon>
        <taxon>Crocodylia</taxon>
        <taxon>Alligatoridae</taxon>
        <taxon>Alligatorinae</taxon>
        <taxon>Alligator</taxon>
    </lineage>
</organism>
<reference evidence="1 2" key="1">
    <citation type="journal article" date="2012" name="Genome Biol.">
        <title>Sequencing three crocodilian genomes to illuminate the evolution of archosaurs and amniotes.</title>
        <authorList>
            <person name="St John J.A."/>
            <person name="Braun E.L."/>
            <person name="Isberg S.R."/>
            <person name="Miles L.G."/>
            <person name="Chong A.Y."/>
            <person name="Gongora J."/>
            <person name="Dalzell P."/>
            <person name="Moran C."/>
            <person name="Bed'hom B."/>
            <person name="Abzhanov A."/>
            <person name="Burgess S.C."/>
            <person name="Cooksey A.M."/>
            <person name="Castoe T.A."/>
            <person name="Crawford N.G."/>
            <person name="Densmore L.D."/>
            <person name="Drew J.C."/>
            <person name="Edwards S.V."/>
            <person name="Faircloth B.C."/>
            <person name="Fujita M.K."/>
            <person name="Greenwold M.J."/>
            <person name="Hoffmann F.G."/>
            <person name="Howard J.M."/>
            <person name="Iguchi T."/>
            <person name="Janes D.E."/>
            <person name="Khan S.Y."/>
            <person name="Kohno S."/>
            <person name="de Koning A.J."/>
            <person name="Lance S.L."/>
            <person name="McCarthy F.M."/>
            <person name="McCormack J.E."/>
            <person name="Merchant M.E."/>
            <person name="Peterson D.G."/>
            <person name="Pollock D.D."/>
            <person name="Pourmand N."/>
            <person name="Raney B.J."/>
            <person name="Roessler K.A."/>
            <person name="Sanford J.R."/>
            <person name="Sawyer R.H."/>
            <person name="Schmidt C.J."/>
            <person name="Triplett E.W."/>
            <person name="Tuberville T.D."/>
            <person name="Venegas-Anaya M."/>
            <person name="Howard J.T."/>
            <person name="Jarvis E.D."/>
            <person name="Guillette L.J.Jr."/>
            <person name="Glenn T.C."/>
            <person name="Green R.E."/>
            <person name="Ray D.A."/>
        </authorList>
    </citation>
    <scope>NUCLEOTIDE SEQUENCE [LARGE SCALE GENOMIC DNA]</scope>
    <source>
        <strain evidence="1">KSC_2009_1</strain>
    </source>
</reference>
<name>A0A151NTF2_ALLMI</name>
<keyword evidence="2" id="KW-1185">Reference proteome</keyword>
<dbReference type="EMBL" id="AKHW03002066">
    <property type="protein sequence ID" value="KYO40171.1"/>
    <property type="molecule type" value="Genomic_DNA"/>
</dbReference>
<protein>
    <submittedName>
        <fullName evidence="1">Uncharacterized protein</fullName>
    </submittedName>
</protein>
<comment type="caution">
    <text evidence="1">The sequence shown here is derived from an EMBL/GenBank/DDBJ whole genome shotgun (WGS) entry which is preliminary data.</text>
</comment>
<accession>A0A151NTF2</accession>
<gene>
    <name evidence="1" type="ORF">Y1Q_0000021</name>
</gene>
<dbReference type="AlphaFoldDB" id="A0A151NTF2"/>
<dbReference type="Proteomes" id="UP000050525">
    <property type="component" value="Unassembled WGS sequence"/>
</dbReference>
<evidence type="ECO:0000313" key="2">
    <source>
        <dbReference type="Proteomes" id="UP000050525"/>
    </source>
</evidence>
<proteinExistence type="predicted"/>